<keyword evidence="2" id="KW-0472">Membrane</keyword>
<reference evidence="3 4" key="1">
    <citation type="submission" date="2020-07" db="EMBL/GenBank/DDBJ databases">
        <title>Novel species isolated from subtropical streams in China.</title>
        <authorList>
            <person name="Lu H."/>
        </authorList>
    </citation>
    <scope>NUCLEOTIDE SEQUENCE [LARGE SCALE GENOMIC DNA]</scope>
    <source>
        <strain evidence="3 4">FT3S</strain>
    </source>
</reference>
<comment type="caution">
    <text evidence="3">The sequence shown here is derived from an EMBL/GenBank/DDBJ whole genome shotgun (WGS) entry which is preliminary data.</text>
</comment>
<evidence type="ECO:0000313" key="4">
    <source>
        <dbReference type="Proteomes" id="UP000566711"/>
    </source>
</evidence>
<feature type="compositionally biased region" description="Low complexity" evidence="1">
    <location>
        <begin position="198"/>
        <end position="220"/>
    </location>
</feature>
<feature type="compositionally biased region" description="Low complexity" evidence="1">
    <location>
        <begin position="227"/>
        <end position="251"/>
    </location>
</feature>
<accession>A0A7W2EKK2</accession>
<keyword evidence="2" id="KW-1133">Transmembrane helix</keyword>
<dbReference type="Proteomes" id="UP000566711">
    <property type="component" value="Unassembled WGS sequence"/>
</dbReference>
<dbReference type="EMBL" id="JACEZS010000019">
    <property type="protein sequence ID" value="MBA5607618.1"/>
    <property type="molecule type" value="Genomic_DNA"/>
</dbReference>
<dbReference type="AlphaFoldDB" id="A0A7W2EKK2"/>
<name>A0A7W2EKK2_9BURK</name>
<keyword evidence="2" id="KW-0812">Transmembrane</keyword>
<evidence type="ECO:0000313" key="3">
    <source>
        <dbReference type="EMBL" id="MBA5607618.1"/>
    </source>
</evidence>
<feature type="region of interest" description="Disordered" evidence="1">
    <location>
        <begin position="180"/>
        <end position="251"/>
    </location>
</feature>
<keyword evidence="4" id="KW-1185">Reference proteome</keyword>
<gene>
    <name evidence="3" type="ORF">H3H36_19870</name>
</gene>
<evidence type="ECO:0000256" key="2">
    <source>
        <dbReference type="SAM" id="Phobius"/>
    </source>
</evidence>
<proteinExistence type="predicted"/>
<dbReference type="RefSeq" id="WP_182219817.1">
    <property type="nucleotide sequence ID" value="NZ_JACEZS010000019.1"/>
</dbReference>
<organism evidence="3 4">
    <name type="scientific">Rugamonas fusca</name>
    <dbReference type="NCBI Taxonomy" id="2758568"/>
    <lineage>
        <taxon>Bacteria</taxon>
        <taxon>Pseudomonadati</taxon>
        <taxon>Pseudomonadota</taxon>
        <taxon>Betaproteobacteria</taxon>
        <taxon>Burkholderiales</taxon>
        <taxon>Oxalobacteraceae</taxon>
        <taxon>Telluria group</taxon>
        <taxon>Rugamonas</taxon>
    </lineage>
</organism>
<feature type="transmembrane region" description="Helical" evidence="2">
    <location>
        <begin position="20"/>
        <end position="40"/>
    </location>
</feature>
<evidence type="ECO:0000256" key="1">
    <source>
        <dbReference type="SAM" id="MobiDB-lite"/>
    </source>
</evidence>
<protein>
    <submittedName>
        <fullName evidence="3">Type II secretion system protein</fullName>
    </submittedName>
</protein>
<sequence length="251" mass="25671">MTAAASLTANGRRAAGQGGFTYLSVIVLVAIIGLVTATTLKVGSVLQRSRAERELLYIGAAFSDALQSYASATPPGQPAQPATLKDLLKDPRFPGTRRHLRKIFVDPVTGKAEWGLVRLGEGEGKDAGKGDGKGGIVAVYSLSDARPVKVGNFPTRFQAFEGRAHLSDWKFTLTGKPATAAPVAPAPPSIPLKHDEGPASGQPAAAPASSAPAAAPTPASHPDHDSTASPAEPAEPAAPPTEAAPTAAEHQ</sequence>